<dbReference type="GeneID" id="34521689"/>
<feature type="compositionally biased region" description="Acidic residues" evidence="2">
    <location>
        <begin position="542"/>
        <end position="553"/>
    </location>
</feature>
<protein>
    <submittedName>
        <fullName evidence="3">Uncharacterized protein</fullName>
    </submittedName>
</protein>
<keyword evidence="4" id="KW-1185">Reference proteome</keyword>
<feature type="compositionally biased region" description="Acidic residues" evidence="2">
    <location>
        <begin position="424"/>
        <end position="433"/>
    </location>
</feature>
<sequence>MVYERSNSGPVIPVQIAFFILLSMNNQEEPMDVNPWGDPVLNASTTTLDTNVWVGVGDDRLEEHGQAIAEQSTDSYSQKLANDFGDAKSVSDIIDEQDWPRESVSVSASPSASERIRRSPEQPFEDYAGSGNEKKDESAHQDDIGFNLNQRKHQGDDTAVETAASEGSNDTEADSDSDVFDEFEEFQQVQVPKFEPVVNIDDALKQIYGGEVRLDAPKEHILDVGSSRSRYNVIVAHSRQFGFEEKPINFRLKDGWRRTHTRAAVLGIVHEWNEVENGLSVGGESKKGWKLFNWSTGTEEATEPDVKIIKKSVGKSLLKEAGRHALELKTQRLQRERAEIEKQNREKAEKTQRLELQRSKRLANAKKYAAPEIALPQKKTFFTKLFGKKSTGISSDNMSPEPLAPGEDTQQRVDPFEFQNYSGSDEDDEDNEGYDFGYNQLGADDEVEGNYIEETDDVENVQEAKQDIGAPSEDEFAEFESSAFESPPANSNLSPPTETLVVEEEFDEFKSSSPIVLEKSEPQKNPQIVSTVPGETPKIISEDESDESDDFDEFNTPVPAPVAAPLTVVKPMQAMKPMKLMVPMKPMKAETSHSPKEDPKTGLSGALIDL</sequence>
<feature type="region of interest" description="Disordered" evidence="2">
    <location>
        <begin position="512"/>
        <end position="559"/>
    </location>
</feature>
<evidence type="ECO:0000256" key="2">
    <source>
        <dbReference type="SAM" id="MobiDB-lite"/>
    </source>
</evidence>
<gene>
    <name evidence="3" type="ORF">KUCA_T00004293001</name>
</gene>
<dbReference type="EMBL" id="HG793129">
    <property type="protein sequence ID" value="CDK28311.1"/>
    <property type="molecule type" value="Genomic_DNA"/>
</dbReference>
<dbReference type="HOGENOM" id="CLU_447629_0_0_1"/>
<evidence type="ECO:0000256" key="1">
    <source>
        <dbReference type="SAM" id="Coils"/>
    </source>
</evidence>
<feature type="region of interest" description="Disordered" evidence="2">
    <location>
        <begin position="391"/>
        <end position="442"/>
    </location>
</feature>
<feature type="coiled-coil region" evidence="1">
    <location>
        <begin position="323"/>
        <end position="360"/>
    </location>
</feature>
<feature type="region of interest" description="Disordered" evidence="2">
    <location>
        <begin position="470"/>
        <end position="497"/>
    </location>
</feature>
<dbReference type="Proteomes" id="UP000019384">
    <property type="component" value="Unassembled WGS sequence"/>
</dbReference>
<feature type="compositionally biased region" description="Low complexity" evidence="2">
    <location>
        <begin position="479"/>
        <end position="489"/>
    </location>
</feature>
<feature type="compositionally biased region" description="Basic and acidic residues" evidence="2">
    <location>
        <begin position="587"/>
        <end position="600"/>
    </location>
</feature>
<reference evidence="3" key="2">
    <citation type="submission" date="2014-02" db="EMBL/GenBank/DDBJ databases">
        <title>Complete DNA sequence of /Kuraishia capsulata/ illustrates novel genomic features among budding yeasts (/Saccharomycotina/).</title>
        <authorList>
            <person name="Morales L."/>
            <person name="Noel B."/>
            <person name="Porcel B."/>
            <person name="Marcet-Houben M."/>
            <person name="Hullo M-F."/>
            <person name="Sacerdot C."/>
            <person name="Tekaia F."/>
            <person name="Leh-Louis V."/>
            <person name="Despons L."/>
            <person name="Khanna V."/>
            <person name="Aury J-M."/>
            <person name="Barbe V."/>
            <person name="Couloux A."/>
            <person name="Labadie K."/>
            <person name="Pelletier E."/>
            <person name="Souciet J-L."/>
            <person name="Boekhout T."/>
            <person name="Gabaldon T."/>
            <person name="Wincker P."/>
            <person name="Dujon B."/>
        </authorList>
    </citation>
    <scope>NUCLEOTIDE SEQUENCE</scope>
    <source>
        <strain evidence="3">CBS 1993</strain>
    </source>
</reference>
<evidence type="ECO:0000313" key="3">
    <source>
        <dbReference type="EMBL" id="CDK28311.1"/>
    </source>
</evidence>
<dbReference type="AlphaFoldDB" id="W6MNV7"/>
<name>W6MNV7_9ASCO</name>
<proteinExistence type="predicted"/>
<feature type="region of interest" description="Disordered" evidence="2">
    <location>
        <begin position="585"/>
        <end position="610"/>
    </location>
</feature>
<feature type="compositionally biased region" description="Basic and acidic residues" evidence="2">
    <location>
        <begin position="132"/>
        <end position="143"/>
    </location>
</feature>
<evidence type="ECO:0000313" key="4">
    <source>
        <dbReference type="Proteomes" id="UP000019384"/>
    </source>
</evidence>
<reference evidence="3" key="1">
    <citation type="submission" date="2013-12" db="EMBL/GenBank/DDBJ databases">
        <authorList>
            <person name="Genoscope - CEA"/>
        </authorList>
    </citation>
    <scope>NUCLEOTIDE SEQUENCE</scope>
    <source>
        <strain evidence="3">CBS 1993</strain>
    </source>
</reference>
<organism evidence="3 4">
    <name type="scientific">Kuraishia capsulata CBS 1993</name>
    <dbReference type="NCBI Taxonomy" id="1382522"/>
    <lineage>
        <taxon>Eukaryota</taxon>
        <taxon>Fungi</taxon>
        <taxon>Dikarya</taxon>
        <taxon>Ascomycota</taxon>
        <taxon>Saccharomycotina</taxon>
        <taxon>Pichiomycetes</taxon>
        <taxon>Pichiales</taxon>
        <taxon>Pichiaceae</taxon>
        <taxon>Kuraishia</taxon>
    </lineage>
</organism>
<feature type="region of interest" description="Disordered" evidence="2">
    <location>
        <begin position="95"/>
        <end position="177"/>
    </location>
</feature>
<dbReference type="RefSeq" id="XP_022460301.1">
    <property type="nucleotide sequence ID" value="XM_022601012.1"/>
</dbReference>
<keyword evidence="1" id="KW-0175">Coiled coil</keyword>
<accession>W6MNV7</accession>
<feature type="compositionally biased region" description="Low complexity" evidence="2">
    <location>
        <begin position="102"/>
        <end position="113"/>
    </location>
</feature>